<keyword evidence="1" id="KW-1133">Transmembrane helix</keyword>
<feature type="transmembrane region" description="Helical" evidence="1">
    <location>
        <begin position="18"/>
        <end position="41"/>
    </location>
</feature>
<dbReference type="RefSeq" id="WP_133400303.1">
    <property type="nucleotide sequence ID" value="NZ_SMZX01000003.1"/>
</dbReference>
<reference evidence="2 3" key="1">
    <citation type="submission" date="2019-03" db="EMBL/GenBank/DDBJ databases">
        <title>Genome Sequencing and Assembly of Various Microbes Isolated from Partially Reclaimed Soil and Acid Mine Drainage (AMD) Site.</title>
        <authorList>
            <person name="Steinbock B."/>
            <person name="Bechtold R."/>
            <person name="Sevigny J.L."/>
            <person name="Thomas D."/>
            <person name="Cuthill L.R."/>
            <person name="Aveiro Johannsen E.J."/>
            <person name="Thomas K."/>
            <person name="Ghosh A."/>
        </authorList>
    </citation>
    <scope>NUCLEOTIDE SEQUENCE [LARGE SCALE GENOMIC DNA]</scope>
    <source>
        <strain evidence="2 3">F-B2</strain>
    </source>
</reference>
<keyword evidence="1" id="KW-0472">Membrane</keyword>
<protein>
    <submittedName>
        <fullName evidence="2">Uncharacterized protein</fullName>
    </submittedName>
</protein>
<organism evidence="2 3">
    <name type="scientific">Microbacterium oleivorans</name>
    <dbReference type="NCBI Taxonomy" id="273677"/>
    <lineage>
        <taxon>Bacteria</taxon>
        <taxon>Bacillati</taxon>
        <taxon>Actinomycetota</taxon>
        <taxon>Actinomycetes</taxon>
        <taxon>Micrococcales</taxon>
        <taxon>Microbacteriaceae</taxon>
        <taxon>Microbacterium</taxon>
    </lineage>
</organism>
<sequence>MPQPTASARHAHSVTRTLYVVITVIPPIALVVYLIGSLLLSGGQVSASMDTKWDPVIPYPLFPVPTAILVGLAAISAVLALIVAVSARAGDELGQRGLLGPTAAAMVSAFGFSLLVPDGGTRSGDTVFGQQWVAAVVYTAALVLLLVGVAASTAKSRRRRGADA</sequence>
<dbReference type="Proteomes" id="UP000295633">
    <property type="component" value="Unassembled WGS sequence"/>
</dbReference>
<name>A0A4R5YDI0_9MICO</name>
<feature type="transmembrane region" description="Helical" evidence="1">
    <location>
        <begin position="97"/>
        <end position="116"/>
    </location>
</feature>
<evidence type="ECO:0000256" key="1">
    <source>
        <dbReference type="SAM" id="Phobius"/>
    </source>
</evidence>
<comment type="caution">
    <text evidence="2">The sequence shown here is derived from an EMBL/GenBank/DDBJ whole genome shotgun (WGS) entry which is preliminary data.</text>
</comment>
<dbReference type="EMBL" id="SMZX01000003">
    <property type="protein sequence ID" value="TDL42207.1"/>
    <property type="molecule type" value="Genomic_DNA"/>
</dbReference>
<evidence type="ECO:0000313" key="3">
    <source>
        <dbReference type="Proteomes" id="UP000295633"/>
    </source>
</evidence>
<accession>A0A4R5YDI0</accession>
<gene>
    <name evidence="2" type="ORF">E2R54_14625</name>
</gene>
<evidence type="ECO:0000313" key="2">
    <source>
        <dbReference type="EMBL" id="TDL42207.1"/>
    </source>
</evidence>
<proteinExistence type="predicted"/>
<feature type="transmembrane region" description="Helical" evidence="1">
    <location>
        <begin position="128"/>
        <end position="151"/>
    </location>
</feature>
<keyword evidence="1" id="KW-0812">Transmembrane</keyword>
<dbReference type="AlphaFoldDB" id="A0A4R5YDI0"/>
<feature type="transmembrane region" description="Helical" evidence="1">
    <location>
        <begin position="61"/>
        <end position="85"/>
    </location>
</feature>